<evidence type="ECO:0000313" key="4">
    <source>
        <dbReference type="RefSeq" id="XP_012944665.1"/>
    </source>
</evidence>
<feature type="transmembrane region" description="Helical" evidence="2">
    <location>
        <begin position="114"/>
        <end position="134"/>
    </location>
</feature>
<dbReference type="Proteomes" id="UP000694888">
    <property type="component" value="Unplaced"/>
</dbReference>
<evidence type="ECO:0000256" key="1">
    <source>
        <dbReference type="SAM" id="MobiDB-lite"/>
    </source>
</evidence>
<feature type="transmembrane region" description="Helical" evidence="2">
    <location>
        <begin position="23"/>
        <end position="43"/>
    </location>
</feature>
<name>A0ABM1ABQ8_APLCA</name>
<dbReference type="InterPro" id="IPR011701">
    <property type="entry name" value="MFS"/>
</dbReference>
<dbReference type="PANTHER" id="PTHR11360">
    <property type="entry name" value="MONOCARBOXYLATE TRANSPORTER"/>
    <property type="match status" value="1"/>
</dbReference>
<keyword evidence="2" id="KW-0812">Transmembrane</keyword>
<dbReference type="GeneID" id="106013438"/>
<sequence>MAGFFVPFTYMPTYAMDMGSDSWSAAFLISVIGITNIVGRVAVGFVSDLPCADCLLINNVALIIGGVATLFVPFYSQYYILAIYCAVFGTSIAVFVSLRSIIMVELMGLEKLTTTFGFVIMCQGSSSMIGAPIAGALSDATGSDDWAFYLAGMTLTLSGIICLPLRRVARWEGLVGPRSVSEVITTDGGNKRKRGSRRGKEEEREEEEEVMMSSRGRESGAMV</sequence>
<keyword evidence="2" id="KW-1133">Transmembrane helix</keyword>
<feature type="transmembrane region" description="Helical" evidence="2">
    <location>
        <begin position="146"/>
        <end position="165"/>
    </location>
</feature>
<feature type="transmembrane region" description="Helical" evidence="2">
    <location>
        <begin position="55"/>
        <end position="75"/>
    </location>
</feature>
<feature type="transmembrane region" description="Helical" evidence="2">
    <location>
        <begin position="81"/>
        <end position="102"/>
    </location>
</feature>
<proteinExistence type="predicted"/>
<dbReference type="RefSeq" id="XP_012944665.1">
    <property type="nucleotide sequence ID" value="XM_013089211.1"/>
</dbReference>
<keyword evidence="2" id="KW-0472">Membrane</keyword>
<dbReference type="InterPro" id="IPR036259">
    <property type="entry name" value="MFS_trans_sf"/>
</dbReference>
<dbReference type="SUPFAM" id="SSF103473">
    <property type="entry name" value="MFS general substrate transporter"/>
    <property type="match status" value="1"/>
</dbReference>
<protein>
    <submittedName>
        <fullName evidence="4">Monocarboxylate transporter 4</fullName>
    </submittedName>
</protein>
<dbReference type="InterPro" id="IPR050327">
    <property type="entry name" value="Proton-linked_MCT"/>
</dbReference>
<gene>
    <name evidence="4" type="primary">LOC106013438</name>
</gene>
<accession>A0ABM1ABQ8</accession>
<dbReference type="Pfam" id="PF07690">
    <property type="entry name" value="MFS_1"/>
    <property type="match status" value="1"/>
</dbReference>
<organism evidence="3 4">
    <name type="scientific">Aplysia californica</name>
    <name type="common">California sea hare</name>
    <dbReference type="NCBI Taxonomy" id="6500"/>
    <lineage>
        <taxon>Eukaryota</taxon>
        <taxon>Metazoa</taxon>
        <taxon>Spiralia</taxon>
        <taxon>Lophotrochozoa</taxon>
        <taxon>Mollusca</taxon>
        <taxon>Gastropoda</taxon>
        <taxon>Heterobranchia</taxon>
        <taxon>Euthyneura</taxon>
        <taxon>Tectipleura</taxon>
        <taxon>Aplysiida</taxon>
        <taxon>Aplysioidea</taxon>
        <taxon>Aplysiidae</taxon>
        <taxon>Aplysia</taxon>
    </lineage>
</organism>
<dbReference type="Gene3D" id="1.20.1250.20">
    <property type="entry name" value="MFS general substrate transporter like domains"/>
    <property type="match status" value="1"/>
</dbReference>
<feature type="region of interest" description="Disordered" evidence="1">
    <location>
        <begin position="185"/>
        <end position="223"/>
    </location>
</feature>
<evidence type="ECO:0000313" key="3">
    <source>
        <dbReference type="Proteomes" id="UP000694888"/>
    </source>
</evidence>
<keyword evidence="3" id="KW-1185">Reference proteome</keyword>
<reference evidence="4" key="1">
    <citation type="submission" date="2025-08" db="UniProtKB">
        <authorList>
            <consortium name="RefSeq"/>
        </authorList>
    </citation>
    <scope>IDENTIFICATION</scope>
</reference>
<evidence type="ECO:0000256" key="2">
    <source>
        <dbReference type="SAM" id="Phobius"/>
    </source>
</evidence>
<dbReference type="PANTHER" id="PTHR11360:SF238">
    <property type="entry name" value="SD10469P"/>
    <property type="match status" value="1"/>
</dbReference>